<evidence type="ECO:0000313" key="2">
    <source>
        <dbReference type="EMBL" id="KAJ7766211.1"/>
    </source>
</evidence>
<dbReference type="Proteomes" id="UP001215598">
    <property type="component" value="Unassembled WGS sequence"/>
</dbReference>
<evidence type="ECO:0000256" key="1">
    <source>
        <dbReference type="SAM" id="SignalP"/>
    </source>
</evidence>
<reference evidence="2" key="1">
    <citation type="submission" date="2023-03" db="EMBL/GenBank/DDBJ databases">
        <title>Massive genome expansion in bonnet fungi (Mycena s.s.) driven by repeated elements and novel gene families across ecological guilds.</title>
        <authorList>
            <consortium name="Lawrence Berkeley National Laboratory"/>
            <person name="Harder C.B."/>
            <person name="Miyauchi S."/>
            <person name="Viragh M."/>
            <person name="Kuo A."/>
            <person name="Thoen E."/>
            <person name="Andreopoulos B."/>
            <person name="Lu D."/>
            <person name="Skrede I."/>
            <person name="Drula E."/>
            <person name="Henrissat B."/>
            <person name="Morin E."/>
            <person name="Kohler A."/>
            <person name="Barry K."/>
            <person name="LaButti K."/>
            <person name="Morin E."/>
            <person name="Salamov A."/>
            <person name="Lipzen A."/>
            <person name="Mereny Z."/>
            <person name="Hegedus B."/>
            <person name="Baldrian P."/>
            <person name="Stursova M."/>
            <person name="Weitz H."/>
            <person name="Taylor A."/>
            <person name="Grigoriev I.V."/>
            <person name="Nagy L.G."/>
            <person name="Martin F."/>
            <person name="Kauserud H."/>
        </authorList>
    </citation>
    <scope>NUCLEOTIDE SEQUENCE</scope>
    <source>
        <strain evidence="2">CBHHK182m</strain>
    </source>
</reference>
<accession>A0AAD7JJN1</accession>
<proteinExistence type="predicted"/>
<dbReference type="EMBL" id="JARKIB010000024">
    <property type="protein sequence ID" value="KAJ7766211.1"/>
    <property type="molecule type" value="Genomic_DNA"/>
</dbReference>
<feature type="signal peptide" evidence="1">
    <location>
        <begin position="1"/>
        <end position="17"/>
    </location>
</feature>
<comment type="caution">
    <text evidence="2">The sequence shown here is derived from an EMBL/GenBank/DDBJ whole genome shotgun (WGS) entry which is preliminary data.</text>
</comment>
<gene>
    <name evidence="2" type="ORF">B0H16DRAFT_1717429</name>
</gene>
<evidence type="ECO:0000313" key="3">
    <source>
        <dbReference type="Proteomes" id="UP001215598"/>
    </source>
</evidence>
<dbReference type="AlphaFoldDB" id="A0AAD7JJN1"/>
<sequence length="96" mass="9876">MTRFLIVLAALVASVLSLPIPDSSEVHADGYGIVRSVATVRGFGGIAAVPSTTDTRAVADAPSTDDYGIVRSVAAVRGFRTVAAVPDVETDGFEIV</sequence>
<name>A0AAD7JJN1_9AGAR</name>
<keyword evidence="3" id="KW-1185">Reference proteome</keyword>
<protein>
    <submittedName>
        <fullName evidence="2">Uncharacterized protein</fullName>
    </submittedName>
</protein>
<organism evidence="2 3">
    <name type="scientific">Mycena metata</name>
    <dbReference type="NCBI Taxonomy" id="1033252"/>
    <lineage>
        <taxon>Eukaryota</taxon>
        <taxon>Fungi</taxon>
        <taxon>Dikarya</taxon>
        <taxon>Basidiomycota</taxon>
        <taxon>Agaricomycotina</taxon>
        <taxon>Agaricomycetes</taxon>
        <taxon>Agaricomycetidae</taxon>
        <taxon>Agaricales</taxon>
        <taxon>Marasmiineae</taxon>
        <taxon>Mycenaceae</taxon>
        <taxon>Mycena</taxon>
    </lineage>
</organism>
<feature type="chain" id="PRO_5041979784" evidence="1">
    <location>
        <begin position="18"/>
        <end position="96"/>
    </location>
</feature>
<keyword evidence="1" id="KW-0732">Signal</keyword>